<name>A0A0D0C398_9AGAR</name>
<accession>A0A0D0C398</accession>
<keyword evidence="2" id="KW-1185">Reference proteome</keyword>
<dbReference type="EMBL" id="KN834795">
    <property type="protein sequence ID" value="KIK56829.1"/>
    <property type="molecule type" value="Genomic_DNA"/>
</dbReference>
<proteinExistence type="predicted"/>
<evidence type="ECO:0000313" key="2">
    <source>
        <dbReference type="Proteomes" id="UP000053593"/>
    </source>
</evidence>
<evidence type="ECO:0000313" key="1">
    <source>
        <dbReference type="EMBL" id="KIK56829.1"/>
    </source>
</evidence>
<reference evidence="1 2" key="1">
    <citation type="submission" date="2014-04" db="EMBL/GenBank/DDBJ databases">
        <title>Evolutionary Origins and Diversification of the Mycorrhizal Mutualists.</title>
        <authorList>
            <consortium name="DOE Joint Genome Institute"/>
            <consortium name="Mycorrhizal Genomics Consortium"/>
            <person name="Kohler A."/>
            <person name="Kuo A."/>
            <person name="Nagy L.G."/>
            <person name="Floudas D."/>
            <person name="Copeland A."/>
            <person name="Barry K.W."/>
            <person name="Cichocki N."/>
            <person name="Veneault-Fourrey C."/>
            <person name="LaButti K."/>
            <person name="Lindquist E.A."/>
            <person name="Lipzen A."/>
            <person name="Lundell T."/>
            <person name="Morin E."/>
            <person name="Murat C."/>
            <person name="Riley R."/>
            <person name="Ohm R."/>
            <person name="Sun H."/>
            <person name="Tunlid A."/>
            <person name="Henrissat B."/>
            <person name="Grigoriev I.V."/>
            <person name="Hibbett D.S."/>
            <person name="Martin F."/>
        </authorList>
    </citation>
    <scope>NUCLEOTIDE SEQUENCE [LARGE SCALE GENOMIC DNA]</scope>
    <source>
        <strain evidence="1 2">FD-317 M1</strain>
    </source>
</reference>
<dbReference type="AlphaFoldDB" id="A0A0D0C398"/>
<gene>
    <name evidence="1" type="ORF">GYMLUDRAFT_61838</name>
</gene>
<sequence>MKAIQVKILVGLRFYHVFLPDYSGDHWREHRTSSPVVGILSDEEDMQEFNVTAHGDRPTVLLEVDISSNSNNDPQVDLTGANSVPIVIDLSSDEEIESLSSVQEYDHTQGLTVIDLTVGRDVIDLTSDRDVTEILYSGENDKETEQYPDRC</sequence>
<dbReference type="Proteomes" id="UP000053593">
    <property type="component" value="Unassembled WGS sequence"/>
</dbReference>
<organism evidence="1 2">
    <name type="scientific">Collybiopsis luxurians FD-317 M1</name>
    <dbReference type="NCBI Taxonomy" id="944289"/>
    <lineage>
        <taxon>Eukaryota</taxon>
        <taxon>Fungi</taxon>
        <taxon>Dikarya</taxon>
        <taxon>Basidiomycota</taxon>
        <taxon>Agaricomycotina</taxon>
        <taxon>Agaricomycetes</taxon>
        <taxon>Agaricomycetidae</taxon>
        <taxon>Agaricales</taxon>
        <taxon>Marasmiineae</taxon>
        <taxon>Omphalotaceae</taxon>
        <taxon>Collybiopsis</taxon>
        <taxon>Collybiopsis luxurians</taxon>
    </lineage>
</organism>
<protein>
    <submittedName>
        <fullName evidence="1">Uncharacterized protein</fullName>
    </submittedName>
</protein>
<dbReference type="HOGENOM" id="CLU_1731670_0_0_1"/>